<evidence type="ECO:0000256" key="9">
    <source>
        <dbReference type="RuleBase" id="RU003942"/>
    </source>
</evidence>
<evidence type="ECO:0000256" key="10">
    <source>
        <dbReference type="SAM" id="Phobius"/>
    </source>
</evidence>
<dbReference type="InterPro" id="IPR037185">
    <property type="entry name" value="EmrE-like"/>
</dbReference>
<evidence type="ECO:0000256" key="6">
    <source>
        <dbReference type="ARBA" id="ARBA00023136"/>
    </source>
</evidence>
<evidence type="ECO:0000256" key="2">
    <source>
        <dbReference type="ARBA" id="ARBA00022448"/>
    </source>
</evidence>
<dbReference type="SUPFAM" id="SSF103481">
    <property type="entry name" value="Multidrug resistance efflux transporter EmrE"/>
    <property type="match status" value="1"/>
</dbReference>
<evidence type="ECO:0000256" key="4">
    <source>
        <dbReference type="ARBA" id="ARBA00022692"/>
    </source>
</evidence>
<evidence type="ECO:0000256" key="5">
    <source>
        <dbReference type="ARBA" id="ARBA00022989"/>
    </source>
</evidence>
<evidence type="ECO:0000256" key="1">
    <source>
        <dbReference type="ARBA" id="ARBA00004651"/>
    </source>
</evidence>
<evidence type="ECO:0000313" key="12">
    <source>
        <dbReference type="EMBL" id="PKZ29442.1"/>
    </source>
</evidence>
<keyword evidence="6 10" id="KW-0472">Membrane</keyword>
<dbReference type="InterPro" id="IPR045324">
    <property type="entry name" value="Small_multidrug_res"/>
</dbReference>
<name>A0A2I1NAQ2_9BACT</name>
<protein>
    <recommendedName>
        <fullName evidence="8">Guanidinium exporter</fullName>
    </recommendedName>
</protein>
<dbReference type="Gene3D" id="1.10.3730.20">
    <property type="match status" value="1"/>
</dbReference>
<comment type="similarity">
    <text evidence="7">Belongs to the drug/metabolite transporter (DMT) superfamily. Small multidrug resistance (SMR) (TC 2.A.7.1) family. Gdx/SugE subfamily.</text>
</comment>
<dbReference type="EMBL" id="CP053832">
    <property type="protein sequence ID" value="QKF84909.1"/>
    <property type="molecule type" value="Genomic_DNA"/>
</dbReference>
<dbReference type="InterPro" id="IPR000390">
    <property type="entry name" value="Small_drug/metabolite_transptr"/>
</dbReference>
<sequence>MHSFALLISGALEIFGIFLNSRFPKFRGYRKYIVFSVIMANFGLSLLFLRFAMKAMPMSVAYAIWTAIGAIGAVGIGIVFDNEKFNFKKAFYLALIVFSVIMLKIL</sequence>
<proteinExistence type="inferred from homology"/>
<evidence type="ECO:0000256" key="3">
    <source>
        <dbReference type="ARBA" id="ARBA00022475"/>
    </source>
</evidence>
<accession>A0A2I1NAQ2</accession>
<keyword evidence="2" id="KW-0813">Transport</keyword>
<organism evidence="12 14">
    <name type="scientific">Campylobacter ureolyticus</name>
    <dbReference type="NCBI Taxonomy" id="827"/>
    <lineage>
        <taxon>Bacteria</taxon>
        <taxon>Pseudomonadati</taxon>
        <taxon>Campylobacterota</taxon>
        <taxon>Epsilonproteobacteria</taxon>
        <taxon>Campylobacterales</taxon>
        <taxon>Campylobacteraceae</taxon>
        <taxon>Campylobacter</taxon>
    </lineage>
</organism>
<dbReference type="AlphaFoldDB" id="A0A2I1NAQ2"/>
<dbReference type="PANTHER" id="PTHR30561:SF0">
    <property type="entry name" value="GUANIDINIUM EXPORTER"/>
    <property type="match status" value="1"/>
</dbReference>
<dbReference type="Proteomes" id="UP000509722">
    <property type="component" value="Chromosome"/>
</dbReference>
<feature type="transmembrane region" description="Helical" evidence="10">
    <location>
        <begin position="60"/>
        <end position="80"/>
    </location>
</feature>
<evidence type="ECO:0000313" key="13">
    <source>
        <dbReference type="EMBL" id="QKF84909.1"/>
    </source>
</evidence>
<dbReference type="GeneID" id="77176371"/>
<reference evidence="11" key="3">
    <citation type="submission" date="2022-12" db="EMBL/GenBank/DDBJ databases">
        <title>Species Delineation and Comparative Genomics within the Campylobacter ureolyticus Complex.</title>
        <authorList>
            <person name="Maki J."/>
            <person name="Howard M."/>
            <person name="Connelly S."/>
            <person name="Hardy D.J."/>
            <person name="Cameron A."/>
        </authorList>
    </citation>
    <scope>NUCLEOTIDE SEQUENCE</scope>
    <source>
        <strain evidence="11">URMC_787</strain>
    </source>
</reference>
<dbReference type="PANTHER" id="PTHR30561">
    <property type="entry name" value="SMR FAMILY PROTON-DEPENDENT DRUG EFFLUX TRANSPORTER SUGE"/>
    <property type="match status" value="1"/>
</dbReference>
<evidence type="ECO:0000256" key="7">
    <source>
        <dbReference type="ARBA" id="ARBA00038151"/>
    </source>
</evidence>
<reference evidence="13 15" key="2">
    <citation type="submission" date="2020-05" db="EMBL/GenBank/DDBJ databases">
        <title>Complete genome sequencing of Campylobacter and Arcobacter type strains.</title>
        <authorList>
            <person name="Miller W.G."/>
            <person name="Yee E."/>
        </authorList>
    </citation>
    <scope>NUCLEOTIDE SEQUENCE [LARGE SCALE GENOMIC DNA]</scope>
    <source>
        <strain evidence="13 15">LMG 6451</strain>
    </source>
</reference>
<dbReference type="Proteomes" id="UP000234639">
    <property type="component" value="Unassembled WGS sequence"/>
</dbReference>
<dbReference type="OrthoDB" id="21828at2"/>
<evidence type="ECO:0000313" key="15">
    <source>
        <dbReference type="Proteomes" id="UP000509722"/>
    </source>
</evidence>
<dbReference type="GO" id="GO:0022857">
    <property type="term" value="F:transmembrane transporter activity"/>
    <property type="evidence" value="ECO:0007669"/>
    <property type="project" value="InterPro"/>
</dbReference>
<keyword evidence="4 9" id="KW-0812">Transmembrane</keyword>
<comment type="subcellular location">
    <subcellularLocation>
        <location evidence="1 9">Cell membrane</location>
        <topology evidence="1 9">Multi-pass membrane protein</topology>
    </subcellularLocation>
</comment>
<dbReference type="Pfam" id="PF00893">
    <property type="entry name" value="Multi_Drug_Res"/>
    <property type="match status" value="1"/>
</dbReference>
<dbReference type="Proteomes" id="UP001075225">
    <property type="component" value="Unassembled WGS sequence"/>
</dbReference>
<dbReference type="GO" id="GO:0005886">
    <property type="term" value="C:plasma membrane"/>
    <property type="evidence" value="ECO:0007669"/>
    <property type="project" value="UniProtKB-SubCell"/>
</dbReference>
<gene>
    <name evidence="13" type="ORF">CURT_1464</name>
    <name evidence="12" type="ORF">CYJ41_03560</name>
    <name evidence="11" type="ORF">O6B32_01785</name>
</gene>
<evidence type="ECO:0000256" key="8">
    <source>
        <dbReference type="ARBA" id="ARBA00039168"/>
    </source>
</evidence>
<evidence type="ECO:0000313" key="11">
    <source>
        <dbReference type="EMBL" id="MCZ6159213.1"/>
    </source>
</evidence>
<evidence type="ECO:0000313" key="14">
    <source>
        <dbReference type="Proteomes" id="UP000234639"/>
    </source>
</evidence>
<reference evidence="12 14" key="1">
    <citation type="submission" date="2017-12" db="EMBL/GenBank/DDBJ databases">
        <title>Phylogenetic diversity of female urinary microbiome.</title>
        <authorList>
            <person name="Thomas-White K."/>
            <person name="Wolfe A.J."/>
        </authorList>
    </citation>
    <scope>NUCLEOTIDE SEQUENCE [LARGE SCALE GENOMIC DNA]</scope>
    <source>
        <strain evidence="12 14">UMB0112</strain>
    </source>
</reference>
<keyword evidence="3" id="KW-1003">Cell membrane</keyword>
<dbReference type="RefSeq" id="WP_018712804.1">
    <property type="nucleotide sequence ID" value="NZ_CABMOL010000009.1"/>
</dbReference>
<dbReference type="EMBL" id="JAPXGO010000001">
    <property type="protein sequence ID" value="MCZ6159213.1"/>
    <property type="molecule type" value="Genomic_DNA"/>
</dbReference>
<feature type="transmembrane region" description="Helical" evidence="10">
    <location>
        <begin position="32"/>
        <end position="53"/>
    </location>
</feature>
<keyword evidence="5 10" id="KW-1133">Transmembrane helix</keyword>
<dbReference type="EMBL" id="PKHU01000003">
    <property type="protein sequence ID" value="PKZ29442.1"/>
    <property type="molecule type" value="Genomic_DNA"/>
</dbReference>